<proteinExistence type="predicted"/>
<evidence type="ECO:0000313" key="1">
    <source>
        <dbReference type="EMBL" id="ESP91767.1"/>
    </source>
</evidence>
<accession>V4J960</accession>
<gene>
    <name evidence="1" type="ORF">PL2TA16_05408</name>
</gene>
<dbReference type="AlphaFoldDB" id="V4J960"/>
<name>V4J960_PSEL2</name>
<reference evidence="1 2" key="1">
    <citation type="submission" date="2013-07" db="EMBL/GenBank/DDBJ databases">
        <title>Draft genome sequence of Pseudoalteromonas luteoviolacea 2ta16.</title>
        <authorList>
            <person name="Allen E.E."/>
            <person name="Azam F."/>
            <person name="Podell S."/>
        </authorList>
    </citation>
    <scope>NUCLEOTIDE SEQUENCE [LARGE SCALE GENOMIC DNA]</scope>
    <source>
        <strain evidence="1 2">2ta16</strain>
    </source>
</reference>
<dbReference type="PATRIC" id="fig|1353533.3.peg.4005"/>
<comment type="caution">
    <text evidence="1">The sequence shown here is derived from an EMBL/GenBank/DDBJ whole genome shotgun (WGS) entry which is preliminary data.</text>
</comment>
<evidence type="ECO:0000313" key="2">
    <source>
        <dbReference type="Proteomes" id="UP000017820"/>
    </source>
</evidence>
<protein>
    <submittedName>
        <fullName evidence="1">Uncharacterized protein</fullName>
    </submittedName>
</protein>
<sequence>MIVNKVLLFGTAQDGVINIIHIDNFHSNATIGWVTDSI</sequence>
<organism evidence="1 2">
    <name type="scientific">Pseudoalteromonas luteoviolacea (strain 2ta16)</name>
    <dbReference type="NCBI Taxonomy" id="1353533"/>
    <lineage>
        <taxon>Bacteria</taxon>
        <taxon>Pseudomonadati</taxon>
        <taxon>Pseudomonadota</taxon>
        <taxon>Gammaproteobacteria</taxon>
        <taxon>Alteromonadales</taxon>
        <taxon>Pseudoalteromonadaceae</taxon>
        <taxon>Pseudoalteromonas</taxon>
    </lineage>
</organism>
<dbReference type="Proteomes" id="UP000017820">
    <property type="component" value="Unassembled WGS sequence"/>
</dbReference>
<dbReference type="EMBL" id="AUSV01000092">
    <property type="protein sequence ID" value="ESP91767.1"/>
    <property type="molecule type" value="Genomic_DNA"/>
</dbReference>